<dbReference type="Proteomes" id="UP000615593">
    <property type="component" value="Unassembled WGS sequence"/>
</dbReference>
<evidence type="ECO:0000313" key="2">
    <source>
        <dbReference type="Proteomes" id="UP000615593"/>
    </source>
</evidence>
<organism evidence="1 2">
    <name type="scientific">Mesonia mobilis</name>
    <dbReference type="NCBI Taxonomy" id="369791"/>
    <lineage>
        <taxon>Bacteria</taxon>
        <taxon>Pseudomonadati</taxon>
        <taxon>Bacteroidota</taxon>
        <taxon>Flavobacteriia</taxon>
        <taxon>Flavobacteriales</taxon>
        <taxon>Flavobacteriaceae</taxon>
        <taxon>Mesonia</taxon>
    </lineage>
</organism>
<dbReference type="EMBL" id="BMWY01000006">
    <property type="protein sequence ID" value="GGZ60390.1"/>
    <property type="molecule type" value="Genomic_DNA"/>
</dbReference>
<protein>
    <submittedName>
        <fullName evidence="1">Uncharacterized protein</fullName>
    </submittedName>
</protein>
<comment type="caution">
    <text evidence="1">The sequence shown here is derived from an EMBL/GenBank/DDBJ whole genome shotgun (WGS) entry which is preliminary data.</text>
</comment>
<proteinExistence type="predicted"/>
<sequence length="54" mass="6194">MIIIVKKNINKYLGIILFIFLKFRINKTPRNGNNILGSATEIGIKNKNKPHKKS</sequence>
<gene>
    <name evidence="1" type="ORF">GCM10008088_22370</name>
</gene>
<reference evidence="2" key="1">
    <citation type="journal article" date="2019" name="Int. J. Syst. Evol. Microbiol.">
        <title>The Global Catalogue of Microorganisms (GCM) 10K type strain sequencing project: providing services to taxonomists for standard genome sequencing and annotation.</title>
        <authorList>
            <consortium name="The Broad Institute Genomics Platform"/>
            <consortium name="The Broad Institute Genome Sequencing Center for Infectious Disease"/>
            <person name="Wu L."/>
            <person name="Ma J."/>
        </authorList>
    </citation>
    <scope>NUCLEOTIDE SEQUENCE [LARGE SCALE GENOMIC DNA]</scope>
    <source>
        <strain evidence="2">KCTC 12708</strain>
    </source>
</reference>
<name>A0ABQ3BX98_9FLAO</name>
<keyword evidence="2" id="KW-1185">Reference proteome</keyword>
<evidence type="ECO:0000313" key="1">
    <source>
        <dbReference type="EMBL" id="GGZ60390.1"/>
    </source>
</evidence>
<accession>A0ABQ3BX98</accession>